<feature type="compositionally biased region" description="Basic and acidic residues" evidence="1">
    <location>
        <begin position="548"/>
        <end position="568"/>
    </location>
</feature>
<feature type="region of interest" description="Disordered" evidence="1">
    <location>
        <begin position="548"/>
        <end position="588"/>
    </location>
</feature>
<dbReference type="Pfam" id="PF18941">
    <property type="entry name" value="DUF5688"/>
    <property type="match status" value="1"/>
</dbReference>
<name>V2Z615_9FIRM</name>
<dbReference type="Pfam" id="PF07275">
    <property type="entry name" value="ArdA"/>
    <property type="match status" value="1"/>
</dbReference>
<dbReference type="InterPro" id="IPR043743">
    <property type="entry name" value="DUF5688"/>
</dbReference>
<dbReference type="Proteomes" id="UP000018227">
    <property type="component" value="Unassembled WGS sequence"/>
</dbReference>
<dbReference type="OrthoDB" id="1655031at2"/>
<sequence length="588" mass="66978">MSDDYDREGIYEAFITNLGKYNEGTLIGEWVKFPATSEEIQKAFEKIGIGTKDEFGNAYEEWFITDYNCNLDALVKNINFGEYENLDELNYLASKIGELNSYELEKFQAVLEVSDYTGSVKDVINLTDNLDKYDIYPDVKNCEDLGIYYVDELEPVKVPDELRYYIDYESYGRDIALDENGQFTENGYVRDNGDSFEEYYDGTIESIPEEYRVMNFMEISEKGMENMDYETFKKEFSEDIKEKLYDIGYGDVTVIISDIRKVNGHYESMSVVPEGEIMGVNFNLEEKFAKYEHSGDYNGVLRSTAYFIADGFDLTPKAEIPTLFNYETMKDKLSVEVISAEINKELLTGIPHDRIEDLAAVYRFALNSGEMGKGMAASILITNRMIDVMGITHEQLKNDALRNAPKIRPAVITGMSELIKDMMGKEAYERAYGKDDADEKMFVATVPGKDSGAGILAYQDFMDKAAARVGGDFFILPSSIHEILLVKDTGDRMADELRNMVKHINKTELRPEEILSDNVYHYDSKEHIFELAEKFEARQKEKMTDIEMKADGRDSVIKDMKSKQKEVSKIPIKSAPEKAAKSKGGEAL</sequence>
<dbReference type="InterPro" id="IPR041893">
    <property type="entry name" value="ArdA_dom3"/>
</dbReference>
<dbReference type="InterPro" id="IPR009899">
    <property type="entry name" value="ArdA"/>
</dbReference>
<accession>V2Z615</accession>
<evidence type="ECO:0000313" key="2">
    <source>
        <dbReference type="EMBL" id="ESL02375.1"/>
    </source>
</evidence>
<evidence type="ECO:0000256" key="1">
    <source>
        <dbReference type="SAM" id="MobiDB-lite"/>
    </source>
</evidence>
<gene>
    <name evidence="2" type="ORF">GCWU0000282_002510</name>
</gene>
<comment type="caution">
    <text evidence="2">The sequence shown here is derived from an EMBL/GenBank/DDBJ whole genome shotgun (WGS) entry which is preliminary data.</text>
</comment>
<keyword evidence="3" id="KW-1185">Reference proteome</keyword>
<evidence type="ECO:0000313" key="3">
    <source>
        <dbReference type="Proteomes" id="UP000018227"/>
    </source>
</evidence>
<dbReference type="InterPro" id="IPR041895">
    <property type="entry name" value="ArdA_dom1"/>
</dbReference>
<dbReference type="AlphaFoldDB" id="V2Z615"/>
<protein>
    <submittedName>
        <fullName evidence="2">Antirestriction protein ArdA</fullName>
    </submittedName>
</protein>
<feature type="compositionally biased region" description="Basic and acidic residues" evidence="1">
    <location>
        <begin position="575"/>
        <end position="588"/>
    </location>
</feature>
<reference evidence="2 3" key="1">
    <citation type="submission" date="2013-06" db="EMBL/GenBank/DDBJ databases">
        <authorList>
            <person name="Weinstock G."/>
            <person name="Sodergren E."/>
            <person name="Clifton S."/>
            <person name="Fulton L."/>
            <person name="Fulton B."/>
            <person name="Courtney L."/>
            <person name="Fronick C."/>
            <person name="Harrison M."/>
            <person name="Strong C."/>
            <person name="Farmer C."/>
            <person name="Delahaunty K."/>
            <person name="Markovic C."/>
            <person name="Hall O."/>
            <person name="Minx P."/>
            <person name="Tomlinson C."/>
            <person name="Mitreva M."/>
            <person name="Nelson J."/>
            <person name="Hou S."/>
            <person name="Wollam A."/>
            <person name="Pepin K.H."/>
            <person name="Johnson M."/>
            <person name="Bhonagiri V."/>
            <person name="Nash W.E."/>
            <person name="Warren W."/>
            <person name="Chinwalla A."/>
            <person name="Mardis E.R."/>
            <person name="Wilson R.K."/>
        </authorList>
    </citation>
    <scope>NUCLEOTIDE SEQUENCE [LARGE SCALE GENOMIC DNA]</scope>
    <source>
        <strain evidence="2 3">ATCC 51271</strain>
    </source>
</reference>
<proteinExistence type="predicted"/>
<dbReference type="Gene3D" id="1.10.10.1190">
    <property type="entry name" value="Antirestriction protein ArdA, domain 3"/>
    <property type="match status" value="1"/>
</dbReference>
<organism evidence="2 3">
    <name type="scientific">Catonella morbi ATCC 51271</name>
    <dbReference type="NCBI Taxonomy" id="592026"/>
    <lineage>
        <taxon>Bacteria</taxon>
        <taxon>Bacillati</taxon>
        <taxon>Bacillota</taxon>
        <taxon>Clostridia</taxon>
        <taxon>Lachnospirales</taxon>
        <taxon>Lachnospiraceae</taxon>
        <taxon>Catonella</taxon>
    </lineage>
</organism>
<dbReference type="EMBL" id="ACIL03000016">
    <property type="protein sequence ID" value="ESL02375.1"/>
    <property type="molecule type" value="Genomic_DNA"/>
</dbReference>
<dbReference type="RefSeq" id="WP_023355369.1">
    <property type="nucleotide sequence ID" value="NZ_KI535369.1"/>
</dbReference>
<dbReference type="Gene3D" id="3.10.20.480">
    <property type="entry name" value="Antirestriction protein ArdA, domain 1"/>
    <property type="match status" value="1"/>
</dbReference>
<dbReference type="STRING" id="592026.GCWU0000282_002510"/>
<dbReference type="HOGENOM" id="CLU_466669_0_0_9"/>
<dbReference type="eggNOG" id="COG4734">
    <property type="taxonomic scope" value="Bacteria"/>
</dbReference>